<sequence>MTAPYAGGLTAAAASASTEQLTNDRSTEGIPRSAIDQSMDAKFRLNHYYKTSLEQAIERSE</sequence>
<dbReference type="Proteomes" id="UP000780801">
    <property type="component" value="Unassembled WGS sequence"/>
</dbReference>
<dbReference type="OrthoDB" id="2263644at2759"/>
<name>A0A9P6FVB8_9FUNG</name>
<protein>
    <submittedName>
        <fullName evidence="2">Uncharacterized protein</fullName>
    </submittedName>
</protein>
<evidence type="ECO:0000313" key="2">
    <source>
        <dbReference type="EMBL" id="KAF9581866.1"/>
    </source>
</evidence>
<dbReference type="EMBL" id="JAABOA010001291">
    <property type="protein sequence ID" value="KAF9581866.1"/>
    <property type="molecule type" value="Genomic_DNA"/>
</dbReference>
<comment type="caution">
    <text evidence="2">The sequence shown here is derived from an EMBL/GenBank/DDBJ whole genome shotgun (WGS) entry which is preliminary data.</text>
</comment>
<evidence type="ECO:0000256" key="1">
    <source>
        <dbReference type="SAM" id="MobiDB-lite"/>
    </source>
</evidence>
<gene>
    <name evidence="2" type="ORF">BGW38_000964</name>
</gene>
<keyword evidence="3" id="KW-1185">Reference proteome</keyword>
<feature type="non-terminal residue" evidence="2">
    <location>
        <position position="61"/>
    </location>
</feature>
<proteinExistence type="predicted"/>
<feature type="region of interest" description="Disordered" evidence="1">
    <location>
        <begin position="1"/>
        <end position="35"/>
    </location>
</feature>
<feature type="compositionally biased region" description="Low complexity" evidence="1">
    <location>
        <begin position="1"/>
        <end position="18"/>
    </location>
</feature>
<evidence type="ECO:0000313" key="3">
    <source>
        <dbReference type="Proteomes" id="UP000780801"/>
    </source>
</evidence>
<organism evidence="2 3">
    <name type="scientific">Lunasporangiospora selenospora</name>
    <dbReference type="NCBI Taxonomy" id="979761"/>
    <lineage>
        <taxon>Eukaryota</taxon>
        <taxon>Fungi</taxon>
        <taxon>Fungi incertae sedis</taxon>
        <taxon>Mucoromycota</taxon>
        <taxon>Mortierellomycotina</taxon>
        <taxon>Mortierellomycetes</taxon>
        <taxon>Mortierellales</taxon>
        <taxon>Mortierellaceae</taxon>
        <taxon>Lunasporangiospora</taxon>
    </lineage>
</organism>
<dbReference type="AlphaFoldDB" id="A0A9P6FVB8"/>
<reference evidence="2" key="1">
    <citation type="journal article" date="2020" name="Fungal Divers.">
        <title>Resolving the Mortierellaceae phylogeny through synthesis of multi-gene phylogenetics and phylogenomics.</title>
        <authorList>
            <person name="Vandepol N."/>
            <person name="Liber J."/>
            <person name="Desiro A."/>
            <person name="Na H."/>
            <person name="Kennedy M."/>
            <person name="Barry K."/>
            <person name="Grigoriev I.V."/>
            <person name="Miller A.N."/>
            <person name="O'Donnell K."/>
            <person name="Stajich J.E."/>
            <person name="Bonito G."/>
        </authorList>
    </citation>
    <scope>NUCLEOTIDE SEQUENCE</scope>
    <source>
        <strain evidence="2">KOD1015</strain>
    </source>
</reference>
<accession>A0A9P6FVB8</accession>